<sequence length="570" mass="60675">MAWLSVPMQSQSIVAEGALQSPKPSSSYSPPPKIDAFVSDSISPTSAYAMPSPGSYSGFLAGNSDSDDLVIHKFGQKFSGALGNASDRESTGDEQSLIPSPLPVHAAANGPAAPETQLLLSSSASSSNRASALTSVQDSSTSGSVVMSRSSTRPPSQGSYTGYNDSSGSFLPCAQVNPAPDGAESQMKVSASAAAPYASCDASALPTAATQKDEKRPLTPRQRNRHAAARSRHKKKMERMMREEEYARTTELNSRLHQEVRDLCAEVERLHAVVQGHAHCNDPEIGQYLYGKAAAQAQISATGLNHRTMAISGQGDFQPGSLNHEHASDAQTWDMTPMVQPAQPLPQNLPVEMYQTSRFAHVQNDYLQHVRKQVPPAQPSLPYAKPRSQQDVHQGVPPNKQHLCRLGTPPHQMASGLPPPRSQNLVGSSRASRSRSLTVAAQALAQAVAQAPELVLSLAADRCPSQNTAPLSPLGTNISSQSLPISTPIAQVPLMSTGSVDIDFHFPNALTSRDPQVYIPGFPEGLNAQAVARFGDGGEPVLGANSDRGGQYQPYYDEMVNMNVCELMGL</sequence>
<feature type="region of interest" description="Disordered" evidence="1">
    <location>
        <begin position="15"/>
        <end position="34"/>
    </location>
</feature>
<dbReference type="GeneID" id="98119495"/>
<dbReference type="PROSITE" id="PS00036">
    <property type="entry name" value="BZIP_BASIC"/>
    <property type="match status" value="1"/>
</dbReference>
<feature type="region of interest" description="Disordered" evidence="1">
    <location>
        <begin position="82"/>
        <end position="112"/>
    </location>
</feature>
<reference evidence="3 4" key="1">
    <citation type="submission" date="2020-05" db="EMBL/GenBank/DDBJ databases">
        <title>Ceratocystis lukuohia genome.</title>
        <authorList>
            <person name="Harrington T.C."/>
            <person name="Kim K."/>
            <person name="Mayers C.G."/>
        </authorList>
    </citation>
    <scope>NUCLEOTIDE SEQUENCE [LARGE SCALE GENOMIC DNA]</scope>
    <source>
        <strain evidence="3 4">C4212</strain>
    </source>
</reference>
<dbReference type="PROSITE" id="PS50217">
    <property type="entry name" value="BZIP"/>
    <property type="match status" value="1"/>
</dbReference>
<dbReference type="Proteomes" id="UP001610728">
    <property type="component" value="Unassembled WGS sequence"/>
</dbReference>
<evidence type="ECO:0000313" key="3">
    <source>
        <dbReference type="EMBL" id="KAL2886269.1"/>
    </source>
</evidence>
<feature type="domain" description="BZIP" evidence="2">
    <location>
        <begin position="214"/>
        <end position="277"/>
    </location>
</feature>
<feature type="compositionally biased region" description="Polar residues" evidence="1">
    <location>
        <begin position="154"/>
        <end position="167"/>
    </location>
</feature>
<protein>
    <recommendedName>
        <fullName evidence="2">BZIP domain-containing protein</fullName>
    </recommendedName>
</protein>
<dbReference type="EMBL" id="JABSNW010000006">
    <property type="protein sequence ID" value="KAL2886269.1"/>
    <property type="molecule type" value="Genomic_DNA"/>
</dbReference>
<dbReference type="InterPro" id="IPR004827">
    <property type="entry name" value="bZIP"/>
</dbReference>
<keyword evidence="4" id="KW-1185">Reference proteome</keyword>
<dbReference type="CDD" id="cd14686">
    <property type="entry name" value="bZIP"/>
    <property type="match status" value="1"/>
</dbReference>
<feature type="compositionally biased region" description="Basic residues" evidence="1">
    <location>
        <begin position="222"/>
        <end position="237"/>
    </location>
</feature>
<feature type="region of interest" description="Disordered" evidence="1">
    <location>
        <begin position="376"/>
        <end position="431"/>
    </location>
</feature>
<evidence type="ECO:0000259" key="2">
    <source>
        <dbReference type="PROSITE" id="PS50217"/>
    </source>
</evidence>
<feature type="region of interest" description="Disordered" evidence="1">
    <location>
        <begin position="130"/>
        <end position="167"/>
    </location>
</feature>
<comment type="caution">
    <text evidence="3">The sequence shown here is derived from an EMBL/GenBank/DDBJ whole genome shotgun (WGS) entry which is preliminary data.</text>
</comment>
<evidence type="ECO:0000256" key="1">
    <source>
        <dbReference type="SAM" id="MobiDB-lite"/>
    </source>
</evidence>
<feature type="region of interest" description="Disordered" evidence="1">
    <location>
        <begin position="205"/>
        <end position="240"/>
    </location>
</feature>
<accession>A0ABR4MDC2</accession>
<proteinExistence type="predicted"/>
<dbReference type="SUPFAM" id="SSF57959">
    <property type="entry name" value="Leucine zipper domain"/>
    <property type="match status" value="1"/>
</dbReference>
<gene>
    <name evidence="3" type="ORF">HOO65_060099</name>
</gene>
<organism evidence="3 4">
    <name type="scientific">Ceratocystis lukuohia</name>
    <dbReference type="NCBI Taxonomy" id="2019550"/>
    <lineage>
        <taxon>Eukaryota</taxon>
        <taxon>Fungi</taxon>
        <taxon>Dikarya</taxon>
        <taxon>Ascomycota</taxon>
        <taxon>Pezizomycotina</taxon>
        <taxon>Sordariomycetes</taxon>
        <taxon>Hypocreomycetidae</taxon>
        <taxon>Microascales</taxon>
        <taxon>Ceratocystidaceae</taxon>
        <taxon>Ceratocystis</taxon>
    </lineage>
</organism>
<dbReference type="InterPro" id="IPR046347">
    <property type="entry name" value="bZIP_sf"/>
</dbReference>
<dbReference type="Gene3D" id="1.20.5.170">
    <property type="match status" value="1"/>
</dbReference>
<feature type="compositionally biased region" description="Low complexity" evidence="1">
    <location>
        <begin position="130"/>
        <end position="153"/>
    </location>
</feature>
<feature type="compositionally biased region" description="Polar residues" evidence="1">
    <location>
        <begin position="422"/>
        <end position="431"/>
    </location>
</feature>
<evidence type="ECO:0000313" key="4">
    <source>
        <dbReference type="Proteomes" id="UP001610728"/>
    </source>
</evidence>
<dbReference type="Pfam" id="PF07716">
    <property type="entry name" value="bZIP_2"/>
    <property type="match status" value="1"/>
</dbReference>
<name>A0ABR4MDC2_9PEZI</name>
<dbReference type="RefSeq" id="XP_070857449.1">
    <property type="nucleotide sequence ID" value="XM_071001054.1"/>
</dbReference>